<dbReference type="Proteomes" id="UP000094056">
    <property type="component" value="Unassembled WGS sequence"/>
</dbReference>
<evidence type="ECO:0000313" key="2">
    <source>
        <dbReference type="EMBL" id="ODS32015.1"/>
    </source>
</evidence>
<dbReference type="PANTHER" id="PTHR22916">
    <property type="entry name" value="GLYCOSYLTRANSFERASE"/>
    <property type="match status" value="1"/>
</dbReference>
<organism evidence="2 3">
    <name type="scientific">Candidatus Scalindua rubra</name>
    <dbReference type="NCBI Taxonomy" id="1872076"/>
    <lineage>
        <taxon>Bacteria</taxon>
        <taxon>Pseudomonadati</taxon>
        <taxon>Planctomycetota</taxon>
        <taxon>Candidatus Brocadiia</taxon>
        <taxon>Candidatus Brocadiales</taxon>
        <taxon>Candidatus Scalinduaceae</taxon>
        <taxon>Candidatus Scalindua</taxon>
    </lineage>
</organism>
<dbReference type="PATRIC" id="fig|1872076.5.peg.3394"/>
<sequence>MVSLIGNSTGPLVSVIIPTRNRCFLLARAIESVLKQNYSDIELVIVDDASEDGTKETVDKYQQRFRNIKYIRNNLRCRGAKSRNIGLANVSGKYIAFLDDDDEWLPDKISKQVKVLEENLNVGAVSCWYNKVYNGRIQKVKLVPTVTFESMLWDNFLGSFSLCMIRGDMARSVRLDPSLYSAQDWDFWIELSKVTKICIIKEYLVNYYDHSEVRISNKPLNHLLVNRRKIYFKYRNYMSEKCRIYHILSIRQYRILASNNFFFKKSAIC</sequence>
<dbReference type="Gene3D" id="3.90.550.10">
    <property type="entry name" value="Spore Coat Polysaccharide Biosynthesis Protein SpsA, Chain A"/>
    <property type="match status" value="1"/>
</dbReference>
<feature type="domain" description="Glycosyltransferase 2-like" evidence="1">
    <location>
        <begin position="14"/>
        <end position="136"/>
    </location>
</feature>
<dbReference type="EMBL" id="MAYW01000082">
    <property type="protein sequence ID" value="ODS32015.1"/>
    <property type="molecule type" value="Genomic_DNA"/>
</dbReference>
<dbReference type="CDD" id="cd00761">
    <property type="entry name" value="Glyco_tranf_GTA_type"/>
    <property type="match status" value="1"/>
</dbReference>
<proteinExistence type="predicted"/>
<name>A0A1E3X8S5_9BACT</name>
<dbReference type="SUPFAM" id="SSF53448">
    <property type="entry name" value="Nucleotide-diphospho-sugar transferases"/>
    <property type="match status" value="1"/>
</dbReference>
<dbReference type="GO" id="GO:0016758">
    <property type="term" value="F:hexosyltransferase activity"/>
    <property type="evidence" value="ECO:0007669"/>
    <property type="project" value="UniProtKB-ARBA"/>
</dbReference>
<dbReference type="PANTHER" id="PTHR22916:SF3">
    <property type="entry name" value="UDP-GLCNAC:BETAGAL BETA-1,3-N-ACETYLGLUCOSAMINYLTRANSFERASE-LIKE PROTEIN 1"/>
    <property type="match status" value="1"/>
</dbReference>
<reference evidence="2 3" key="1">
    <citation type="submission" date="2016-07" db="EMBL/GenBank/DDBJ databases">
        <title>Draft genome of Scalindua rubra, obtained from a brine-seawater interface in the Red Sea, sheds light on salt adaptation in anammox bacteria.</title>
        <authorList>
            <person name="Speth D.R."/>
            <person name="Lagkouvardos I."/>
            <person name="Wang Y."/>
            <person name="Qian P.-Y."/>
            <person name="Dutilh B.E."/>
            <person name="Jetten M.S."/>
        </authorList>
    </citation>
    <scope>NUCLEOTIDE SEQUENCE [LARGE SCALE GENOMIC DNA]</scope>
    <source>
        <strain evidence="2">BSI-1</strain>
    </source>
</reference>
<protein>
    <submittedName>
        <fullName evidence="2">Glycosyltransferase</fullName>
    </submittedName>
</protein>
<gene>
    <name evidence="2" type="ORF">SCARUB_02870</name>
</gene>
<evidence type="ECO:0000313" key="3">
    <source>
        <dbReference type="Proteomes" id="UP000094056"/>
    </source>
</evidence>
<accession>A0A1E3X8S5</accession>
<dbReference type="Pfam" id="PF00535">
    <property type="entry name" value="Glycos_transf_2"/>
    <property type="match status" value="1"/>
</dbReference>
<evidence type="ECO:0000259" key="1">
    <source>
        <dbReference type="Pfam" id="PF00535"/>
    </source>
</evidence>
<dbReference type="InterPro" id="IPR001173">
    <property type="entry name" value="Glyco_trans_2-like"/>
</dbReference>
<keyword evidence="2" id="KW-0808">Transferase</keyword>
<comment type="caution">
    <text evidence="2">The sequence shown here is derived from an EMBL/GenBank/DDBJ whole genome shotgun (WGS) entry which is preliminary data.</text>
</comment>
<dbReference type="AlphaFoldDB" id="A0A1E3X8S5"/>
<dbReference type="InterPro" id="IPR029044">
    <property type="entry name" value="Nucleotide-diphossugar_trans"/>
</dbReference>